<protein>
    <submittedName>
        <fullName evidence="1">Uncharacterized protein</fullName>
    </submittedName>
</protein>
<comment type="caution">
    <text evidence="1">The sequence shown here is derived from an EMBL/GenBank/DDBJ whole genome shotgun (WGS) entry which is preliminary data.</text>
</comment>
<evidence type="ECO:0000313" key="2">
    <source>
        <dbReference type="Proteomes" id="UP000827976"/>
    </source>
</evidence>
<dbReference type="Proteomes" id="UP000827976">
    <property type="component" value="Chromosome 7"/>
</dbReference>
<sequence>MGSITGHSVNTSTVNDFTNFDAILDTAAELYGINRETVRGVIQLKSEVSANTELLACVQVQLKSTMSTLHAMSLFQRNLHEARAMVLLISRDEAGCSKSLERIESMRSFLEKFKLVCDKHEQLTVIGDLSRRKHDLEDKLGRIKARTNAWNIAQWIAKFGVTVLSVLIPVAGVRPAATAANNGVNGVIGLLQPLIDSHLTGQQSSCEVEIDLTAKILNEAWFICHRVKNARVLVELLQLKMGSLAEYAKILNDLAVSMVMDEIKSKAGELVDIIQNLEKEVDLSCEDLRRSALTLLQTITVQVGNSQHLYIEIRTQ</sequence>
<reference evidence="2" key="1">
    <citation type="journal article" date="2022" name="Nat. Commun.">
        <title>Chromosome evolution and the genetic basis of agronomically important traits in greater yam.</title>
        <authorList>
            <person name="Bredeson J.V."/>
            <person name="Lyons J.B."/>
            <person name="Oniyinde I.O."/>
            <person name="Okereke N.R."/>
            <person name="Kolade O."/>
            <person name="Nnabue I."/>
            <person name="Nwadili C.O."/>
            <person name="Hribova E."/>
            <person name="Parker M."/>
            <person name="Nwogha J."/>
            <person name="Shu S."/>
            <person name="Carlson J."/>
            <person name="Kariba R."/>
            <person name="Muthemba S."/>
            <person name="Knop K."/>
            <person name="Barton G.J."/>
            <person name="Sherwood A.V."/>
            <person name="Lopez-Montes A."/>
            <person name="Asiedu R."/>
            <person name="Jamnadass R."/>
            <person name="Muchugi A."/>
            <person name="Goodstein D."/>
            <person name="Egesi C.N."/>
            <person name="Featherston J."/>
            <person name="Asfaw A."/>
            <person name="Simpson G.G."/>
            <person name="Dolezel J."/>
            <person name="Hendre P.S."/>
            <person name="Van Deynze A."/>
            <person name="Kumar P.L."/>
            <person name="Obidiegwu J.E."/>
            <person name="Bhattacharjee R."/>
            <person name="Rokhsar D.S."/>
        </authorList>
    </citation>
    <scope>NUCLEOTIDE SEQUENCE [LARGE SCALE GENOMIC DNA]</scope>
    <source>
        <strain evidence="2">cv. TDa95/00328</strain>
    </source>
</reference>
<keyword evidence="2" id="KW-1185">Reference proteome</keyword>
<evidence type="ECO:0000313" key="1">
    <source>
        <dbReference type="EMBL" id="KAH7676674.1"/>
    </source>
</evidence>
<name>A0ACB7VQG3_DIOAL</name>
<organism evidence="1 2">
    <name type="scientific">Dioscorea alata</name>
    <name type="common">Purple yam</name>
    <dbReference type="NCBI Taxonomy" id="55571"/>
    <lineage>
        <taxon>Eukaryota</taxon>
        <taxon>Viridiplantae</taxon>
        <taxon>Streptophyta</taxon>
        <taxon>Embryophyta</taxon>
        <taxon>Tracheophyta</taxon>
        <taxon>Spermatophyta</taxon>
        <taxon>Magnoliopsida</taxon>
        <taxon>Liliopsida</taxon>
        <taxon>Dioscoreales</taxon>
        <taxon>Dioscoreaceae</taxon>
        <taxon>Dioscorea</taxon>
    </lineage>
</organism>
<gene>
    <name evidence="1" type="ORF">IHE45_07G032500</name>
</gene>
<proteinExistence type="predicted"/>
<dbReference type="EMBL" id="CM037017">
    <property type="protein sequence ID" value="KAH7676674.1"/>
    <property type="molecule type" value="Genomic_DNA"/>
</dbReference>
<accession>A0ACB7VQG3</accession>